<sequence>MNKVRYEEMLPHEFDEAIRIFPVAYVPVGSLEWHGRHLALGNDTLKAYGILLRTAEKFGGVVVPPTYWGHMDHWKPGCHPGLPQEIVDGLFAAIFKGLVTVGFKVVIGVTGHDVNEQVDSLQKAVDAISADGKAKGFAMKEGFLYDLPEDAMDHAAHWETSILMYLRPDLVDMDKIKNEVLTTEEGAKEAGIWGRDPRTDASRELGEKIVNRIADNIGKKAQELLQEYNAK</sequence>
<evidence type="ECO:0000256" key="4">
    <source>
        <dbReference type="ARBA" id="ARBA00022833"/>
    </source>
</evidence>
<dbReference type="InterPro" id="IPR003785">
    <property type="entry name" value="Creatininase/forma_Hydrolase"/>
</dbReference>
<gene>
    <name evidence="6" type="ORF">A2519_06535</name>
</gene>
<dbReference type="Pfam" id="PF02633">
    <property type="entry name" value="Creatininase"/>
    <property type="match status" value="1"/>
</dbReference>
<accession>A0A1F7F8Z8</accession>
<evidence type="ECO:0000256" key="5">
    <source>
        <dbReference type="ARBA" id="ARBA00024029"/>
    </source>
</evidence>
<comment type="caution">
    <text evidence="6">The sequence shown here is derived from an EMBL/GenBank/DDBJ whole genome shotgun (WGS) entry which is preliminary data.</text>
</comment>
<keyword evidence="4" id="KW-0862">Zinc</keyword>
<keyword evidence="3" id="KW-0378">Hydrolase</keyword>
<evidence type="ECO:0000256" key="1">
    <source>
        <dbReference type="ARBA" id="ARBA00001947"/>
    </source>
</evidence>
<evidence type="ECO:0000313" key="6">
    <source>
        <dbReference type="EMBL" id="OGK02996.1"/>
    </source>
</evidence>
<proteinExistence type="inferred from homology"/>
<name>A0A1F7F8Z8_UNCRA</name>
<organism evidence="6 7">
    <name type="scientific">Candidatus Raymondbacteria bacterium RIFOXYD12_FULL_49_13</name>
    <dbReference type="NCBI Taxonomy" id="1817890"/>
    <lineage>
        <taxon>Bacteria</taxon>
        <taxon>Raymondiibacteriota</taxon>
    </lineage>
</organism>
<evidence type="ECO:0000256" key="2">
    <source>
        <dbReference type="ARBA" id="ARBA00022723"/>
    </source>
</evidence>
<evidence type="ECO:0008006" key="8">
    <source>
        <dbReference type="Google" id="ProtNLM"/>
    </source>
</evidence>
<comment type="similarity">
    <text evidence="5">Belongs to the creatininase superfamily.</text>
</comment>
<protein>
    <recommendedName>
        <fullName evidence="8">Creatinine amidohydrolase</fullName>
    </recommendedName>
</protein>
<dbReference type="SUPFAM" id="SSF102215">
    <property type="entry name" value="Creatininase"/>
    <property type="match status" value="1"/>
</dbReference>
<evidence type="ECO:0000313" key="7">
    <source>
        <dbReference type="Proteomes" id="UP000179243"/>
    </source>
</evidence>
<dbReference type="Proteomes" id="UP000179243">
    <property type="component" value="Unassembled WGS sequence"/>
</dbReference>
<dbReference type="EMBL" id="MFYX01000099">
    <property type="protein sequence ID" value="OGK02996.1"/>
    <property type="molecule type" value="Genomic_DNA"/>
</dbReference>
<dbReference type="InterPro" id="IPR024087">
    <property type="entry name" value="Creatininase-like_sf"/>
</dbReference>
<dbReference type="PANTHER" id="PTHR35005">
    <property type="entry name" value="3-DEHYDRO-SCYLLO-INOSOSE HYDROLASE"/>
    <property type="match status" value="1"/>
</dbReference>
<dbReference type="GO" id="GO:0009231">
    <property type="term" value="P:riboflavin biosynthetic process"/>
    <property type="evidence" value="ECO:0007669"/>
    <property type="project" value="TreeGrafter"/>
</dbReference>
<dbReference type="PANTHER" id="PTHR35005:SF1">
    <property type="entry name" value="2-AMINO-5-FORMYLAMINO-6-RIBOSYLAMINOPYRIMIDIN-4(3H)-ONE 5'-MONOPHOSPHATE DEFORMYLASE"/>
    <property type="match status" value="1"/>
</dbReference>
<comment type="cofactor">
    <cofactor evidence="1">
        <name>Zn(2+)</name>
        <dbReference type="ChEBI" id="CHEBI:29105"/>
    </cofactor>
</comment>
<evidence type="ECO:0000256" key="3">
    <source>
        <dbReference type="ARBA" id="ARBA00022801"/>
    </source>
</evidence>
<dbReference type="Gene3D" id="3.40.50.10310">
    <property type="entry name" value="Creatininase"/>
    <property type="match status" value="1"/>
</dbReference>
<dbReference type="GO" id="GO:0016811">
    <property type="term" value="F:hydrolase activity, acting on carbon-nitrogen (but not peptide) bonds, in linear amides"/>
    <property type="evidence" value="ECO:0007669"/>
    <property type="project" value="TreeGrafter"/>
</dbReference>
<dbReference type="GO" id="GO:0046872">
    <property type="term" value="F:metal ion binding"/>
    <property type="evidence" value="ECO:0007669"/>
    <property type="project" value="UniProtKB-KW"/>
</dbReference>
<reference evidence="6 7" key="1">
    <citation type="journal article" date="2016" name="Nat. Commun.">
        <title>Thousands of microbial genomes shed light on interconnected biogeochemical processes in an aquifer system.</title>
        <authorList>
            <person name="Anantharaman K."/>
            <person name="Brown C.T."/>
            <person name="Hug L.A."/>
            <person name="Sharon I."/>
            <person name="Castelle C.J."/>
            <person name="Probst A.J."/>
            <person name="Thomas B.C."/>
            <person name="Singh A."/>
            <person name="Wilkins M.J."/>
            <person name="Karaoz U."/>
            <person name="Brodie E.L."/>
            <person name="Williams K.H."/>
            <person name="Hubbard S.S."/>
            <person name="Banfield J.F."/>
        </authorList>
    </citation>
    <scope>NUCLEOTIDE SEQUENCE [LARGE SCALE GENOMIC DNA]</scope>
</reference>
<keyword evidence="2" id="KW-0479">Metal-binding</keyword>
<dbReference type="AlphaFoldDB" id="A0A1F7F8Z8"/>